<feature type="compositionally biased region" description="Polar residues" evidence="7">
    <location>
        <begin position="220"/>
        <end position="233"/>
    </location>
</feature>
<dbReference type="EMBL" id="CAKD01000021">
    <property type="protein sequence ID" value="CCI85418.1"/>
    <property type="molecule type" value="Genomic_DNA"/>
</dbReference>
<evidence type="ECO:0000256" key="7">
    <source>
        <dbReference type="SAM" id="MobiDB-lite"/>
    </source>
</evidence>
<comment type="subcellular location">
    <subcellularLocation>
        <location evidence="1">Cytoplasm</location>
    </subcellularLocation>
</comment>
<dbReference type="AlphaFoldDB" id="I7LE33"/>
<dbReference type="STRING" id="1423790.BN53_04865"/>
<dbReference type="PATRIC" id="fig|1423790.3.peg.391"/>
<keyword evidence="5" id="KW-0131">Cell cycle</keyword>
<evidence type="ECO:0000313" key="9">
    <source>
        <dbReference type="Proteomes" id="UP000009311"/>
    </source>
</evidence>
<dbReference type="PANTHER" id="PTHR35794">
    <property type="entry name" value="CELL DIVISION PROTEIN DIVIVA"/>
    <property type="match status" value="1"/>
</dbReference>
<reference evidence="8 9" key="1">
    <citation type="submission" date="2012-06" db="EMBL/GenBank/DDBJ databases">
        <title>Draft Genome Sequence of Lactobacillus pasteurii CRBIP 24.76T.</title>
        <authorList>
            <person name="Cousin S."/>
            <person name="Bouchier C."/>
            <person name="Loux V."/>
            <person name="Ma L."/>
            <person name="Creno S."/>
            <person name="Bizet C."/>
            <person name="Clermont D."/>
        </authorList>
    </citation>
    <scope>NUCLEOTIDE SEQUENCE [LARGE SCALE GENOMIC DNA]</scope>
    <source>
        <strain evidence="9">CRBIP 24.76T</strain>
    </source>
</reference>
<evidence type="ECO:0000313" key="8">
    <source>
        <dbReference type="EMBL" id="CCI85418.1"/>
    </source>
</evidence>
<dbReference type="InterPro" id="IPR019933">
    <property type="entry name" value="DivIVA_domain"/>
</dbReference>
<feature type="region of interest" description="Disordered" evidence="7">
    <location>
        <begin position="188"/>
        <end position="261"/>
    </location>
</feature>
<dbReference type="eggNOG" id="COG3599">
    <property type="taxonomic scope" value="Bacteria"/>
</dbReference>
<dbReference type="GO" id="GO:0051301">
    <property type="term" value="P:cell division"/>
    <property type="evidence" value="ECO:0007669"/>
    <property type="project" value="UniProtKB-KW"/>
</dbReference>
<dbReference type="PANTHER" id="PTHR35794:SF1">
    <property type="entry name" value="CELL CYCLE PROTEIN GPSB"/>
    <property type="match status" value="1"/>
</dbReference>
<name>I7LE33_9LACO</name>
<accession>I7LE33</accession>
<organism evidence="8 9">
    <name type="scientific">Lactobacillus pasteurii DSM 23907 = CRBIP 24.76</name>
    <dbReference type="NCBI Taxonomy" id="1423790"/>
    <lineage>
        <taxon>Bacteria</taxon>
        <taxon>Bacillati</taxon>
        <taxon>Bacillota</taxon>
        <taxon>Bacilli</taxon>
        <taxon>Lactobacillales</taxon>
        <taxon>Lactobacillaceae</taxon>
        <taxon>Lactobacillus</taxon>
    </lineage>
</organism>
<evidence type="ECO:0000256" key="4">
    <source>
        <dbReference type="ARBA" id="ARBA00023054"/>
    </source>
</evidence>
<dbReference type="Proteomes" id="UP000009311">
    <property type="component" value="Unassembled WGS sequence"/>
</dbReference>
<comment type="caution">
    <text evidence="8">The sequence shown here is derived from an EMBL/GenBank/DDBJ whole genome shotgun (WGS) entry which is preliminary data.</text>
</comment>
<dbReference type="Pfam" id="PF05103">
    <property type="entry name" value="DivIVA"/>
    <property type="match status" value="1"/>
</dbReference>
<sequence>MDIHNKEFTRRGRNGYDRYEVDSFLDDIVDSYGDTLDEMIDLKNQIVAQDEKIEKLQSQVDDYNKKKMEVNDVLVSARQSANELKLAAEKEAAQIIEDAKKQAETDTNFQKQQQETISADYKRIKEEVAVFRKHIQDLLEKQINDLSDENWQHTLDEFYHTERFYPGDGSEPLSYAQSQEEEFARESALDDEIDDDEPDIIDNEDLDGLNSTQEPDDLDSSSTILSGDSPSQETVDRSNPEINFSDNAPTIVFPDNYKDHN</sequence>
<keyword evidence="9" id="KW-1185">Reference proteome</keyword>
<protein>
    <submittedName>
        <fullName evidence="8">Cell division initiation protein</fullName>
    </submittedName>
</protein>
<gene>
    <name evidence="8" type="ORF">BN53_04865</name>
</gene>
<evidence type="ECO:0000256" key="6">
    <source>
        <dbReference type="SAM" id="Coils"/>
    </source>
</evidence>
<keyword evidence="4 6" id="KW-0175">Coiled coil</keyword>
<evidence type="ECO:0000256" key="5">
    <source>
        <dbReference type="ARBA" id="ARBA00023306"/>
    </source>
</evidence>
<evidence type="ECO:0000256" key="3">
    <source>
        <dbReference type="ARBA" id="ARBA00022618"/>
    </source>
</evidence>
<feature type="coiled-coil region" evidence="6">
    <location>
        <begin position="39"/>
        <end position="141"/>
    </location>
</feature>
<keyword evidence="2" id="KW-0963">Cytoplasm</keyword>
<dbReference type="Gene3D" id="6.10.250.660">
    <property type="match status" value="1"/>
</dbReference>
<keyword evidence="3 8" id="KW-0132">Cell division</keyword>
<evidence type="ECO:0000256" key="2">
    <source>
        <dbReference type="ARBA" id="ARBA00022490"/>
    </source>
</evidence>
<dbReference type="GO" id="GO:0005737">
    <property type="term" value="C:cytoplasm"/>
    <property type="evidence" value="ECO:0007669"/>
    <property type="project" value="UniProtKB-SubCell"/>
</dbReference>
<evidence type="ECO:0000256" key="1">
    <source>
        <dbReference type="ARBA" id="ARBA00004496"/>
    </source>
</evidence>
<dbReference type="InterPro" id="IPR007793">
    <property type="entry name" value="DivIVA_fam"/>
</dbReference>
<dbReference type="NCBIfam" id="TIGR03544">
    <property type="entry name" value="DivI1A_domain"/>
    <property type="match status" value="1"/>
</dbReference>
<proteinExistence type="predicted"/>
<feature type="compositionally biased region" description="Acidic residues" evidence="7">
    <location>
        <begin position="189"/>
        <end position="207"/>
    </location>
</feature>